<name>A0A392QVL1_9FABA</name>
<comment type="caution">
    <text evidence="1">The sequence shown here is derived from an EMBL/GenBank/DDBJ whole genome shotgun (WGS) entry which is preliminary data.</text>
</comment>
<dbReference type="EMBL" id="LXQA010163321">
    <property type="protein sequence ID" value="MCI28057.1"/>
    <property type="molecule type" value="Genomic_DNA"/>
</dbReference>
<dbReference type="AlphaFoldDB" id="A0A392QVL1"/>
<organism evidence="1 2">
    <name type="scientific">Trifolium medium</name>
    <dbReference type="NCBI Taxonomy" id="97028"/>
    <lineage>
        <taxon>Eukaryota</taxon>
        <taxon>Viridiplantae</taxon>
        <taxon>Streptophyta</taxon>
        <taxon>Embryophyta</taxon>
        <taxon>Tracheophyta</taxon>
        <taxon>Spermatophyta</taxon>
        <taxon>Magnoliopsida</taxon>
        <taxon>eudicotyledons</taxon>
        <taxon>Gunneridae</taxon>
        <taxon>Pentapetalae</taxon>
        <taxon>rosids</taxon>
        <taxon>fabids</taxon>
        <taxon>Fabales</taxon>
        <taxon>Fabaceae</taxon>
        <taxon>Papilionoideae</taxon>
        <taxon>50 kb inversion clade</taxon>
        <taxon>NPAAA clade</taxon>
        <taxon>Hologalegina</taxon>
        <taxon>IRL clade</taxon>
        <taxon>Trifolieae</taxon>
        <taxon>Trifolium</taxon>
    </lineage>
</organism>
<reference evidence="1 2" key="1">
    <citation type="journal article" date="2018" name="Front. Plant Sci.">
        <title>Red Clover (Trifolium pratense) and Zigzag Clover (T. medium) - A Picture of Genomic Similarities and Differences.</title>
        <authorList>
            <person name="Dluhosova J."/>
            <person name="Istvanek J."/>
            <person name="Nedelnik J."/>
            <person name="Repkova J."/>
        </authorList>
    </citation>
    <scope>NUCLEOTIDE SEQUENCE [LARGE SCALE GENOMIC DNA]</scope>
    <source>
        <strain evidence="2">cv. 10/8</strain>
        <tissue evidence="1">Leaf</tissue>
    </source>
</reference>
<evidence type="ECO:0000313" key="2">
    <source>
        <dbReference type="Proteomes" id="UP000265520"/>
    </source>
</evidence>
<evidence type="ECO:0000313" key="1">
    <source>
        <dbReference type="EMBL" id="MCI28057.1"/>
    </source>
</evidence>
<accession>A0A392QVL1</accession>
<protein>
    <submittedName>
        <fullName evidence="1">Uncharacterized protein</fullName>
    </submittedName>
</protein>
<sequence length="24" mass="2889">MWRLPPPSSVNVPFHPQVRHTMFQ</sequence>
<keyword evidence="2" id="KW-1185">Reference proteome</keyword>
<dbReference type="Proteomes" id="UP000265520">
    <property type="component" value="Unassembled WGS sequence"/>
</dbReference>
<feature type="non-terminal residue" evidence="1">
    <location>
        <position position="24"/>
    </location>
</feature>
<proteinExistence type="predicted"/>